<protein>
    <submittedName>
        <fullName evidence="1">Uncharacterized protein</fullName>
    </submittedName>
</protein>
<accession>A0A4Q9DYR4</accession>
<comment type="caution">
    <text evidence="1">The sequence shown here is derived from an EMBL/GenBank/DDBJ whole genome shotgun (WGS) entry which is preliminary data.</text>
</comment>
<proteinExistence type="predicted"/>
<evidence type="ECO:0000313" key="2">
    <source>
        <dbReference type="Proteomes" id="UP000293142"/>
    </source>
</evidence>
<dbReference type="OrthoDB" id="9905296at2"/>
<keyword evidence="2" id="KW-1185">Reference proteome</keyword>
<name>A0A4Q9DYR4_9BACL</name>
<dbReference type="EMBL" id="SIRE01000002">
    <property type="protein sequence ID" value="TBL81546.1"/>
    <property type="molecule type" value="Genomic_DNA"/>
</dbReference>
<gene>
    <name evidence="1" type="ORF">EYB31_00595</name>
</gene>
<organism evidence="1 2">
    <name type="scientific">Paenibacillus thalictri</name>
    <dbReference type="NCBI Taxonomy" id="2527873"/>
    <lineage>
        <taxon>Bacteria</taxon>
        <taxon>Bacillati</taxon>
        <taxon>Bacillota</taxon>
        <taxon>Bacilli</taxon>
        <taxon>Bacillales</taxon>
        <taxon>Paenibacillaceae</taxon>
        <taxon>Paenibacillus</taxon>
    </lineage>
</organism>
<dbReference type="Proteomes" id="UP000293142">
    <property type="component" value="Unassembled WGS sequence"/>
</dbReference>
<sequence length="87" mass="10015">MIRIQLGDKSVPVILPEVVQTGGFSEELIQTVKEKVGYIQKKDGRIRECLKHITISNQPYGWETVLNFGDQEEDTVVFWIREPLAKK</sequence>
<evidence type="ECO:0000313" key="1">
    <source>
        <dbReference type="EMBL" id="TBL81546.1"/>
    </source>
</evidence>
<reference evidence="1 2" key="1">
    <citation type="submission" date="2019-02" db="EMBL/GenBank/DDBJ databases">
        <title>Paenibacillus sp. nov., isolated from surface-sterilized tissue of Thalictrum simplex L.</title>
        <authorList>
            <person name="Tuo L."/>
        </authorList>
    </citation>
    <scope>NUCLEOTIDE SEQUENCE [LARGE SCALE GENOMIC DNA]</scope>
    <source>
        <strain evidence="1 2">N2SHLJ1</strain>
    </source>
</reference>
<dbReference type="AlphaFoldDB" id="A0A4Q9DYR4"/>
<dbReference type="RefSeq" id="WP_131011331.1">
    <property type="nucleotide sequence ID" value="NZ_SIRE01000002.1"/>
</dbReference>